<dbReference type="Proteomes" id="UP000504629">
    <property type="component" value="Unplaced"/>
</dbReference>
<dbReference type="GO" id="GO:0005829">
    <property type="term" value="C:cytosol"/>
    <property type="evidence" value="ECO:0007669"/>
    <property type="project" value="InterPro"/>
</dbReference>
<dbReference type="InterPro" id="IPR000816">
    <property type="entry name" value="Peptidase_C15"/>
</dbReference>
<dbReference type="GO" id="GO:0006508">
    <property type="term" value="P:proteolysis"/>
    <property type="evidence" value="ECO:0007669"/>
    <property type="project" value="UniProtKB-KW"/>
</dbReference>
<dbReference type="GeneID" id="114249049"/>
<evidence type="ECO:0000256" key="3">
    <source>
        <dbReference type="ARBA" id="ARBA00022670"/>
    </source>
</evidence>
<keyword evidence="6" id="KW-1185">Reference proteome</keyword>
<dbReference type="Gene3D" id="3.40.630.20">
    <property type="entry name" value="Peptidase C15, pyroglutamyl peptidase I-like"/>
    <property type="match status" value="2"/>
</dbReference>
<evidence type="ECO:0000313" key="7">
    <source>
        <dbReference type="RefSeq" id="XP_028038317.1"/>
    </source>
</evidence>
<proteinExistence type="inferred from homology"/>
<gene>
    <name evidence="7" type="primary">LOC114249049</name>
</gene>
<organism evidence="6 7">
    <name type="scientific">Bombyx mandarina</name>
    <name type="common">Wild silk moth</name>
    <name type="synonym">Wild silkworm</name>
    <dbReference type="NCBI Taxonomy" id="7092"/>
    <lineage>
        <taxon>Eukaryota</taxon>
        <taxon>Metazoa</taxon>
        <taxon>Ecdysozoa</taxon>
        <taxon>Arthropoda</taxon>
        <taxon>Hexapoda</taxon>
        <taxon>Insecta</taxon>
        <taxon>Pterygota</taxon>
        <taxon>Neoptera</taxon>
        <taxon>Endopterygota</taxon>
        <taxon>Lepidoptera</taxon>
        <taxon>Glossata</taxon>
        <taxon>Ditrysia</taxon>
        <taxon>Bombycoidea</taxon>
        <taxon>Bombycidae</taxon>
        <taxon>Bombycinae</taxon>
        <taxon>Bombyx</taxon>
    </lineage>
</organism>
<dbReference type="InterPro" id="IPR036440">
    <property type="entry name" value="Peptidase_C15-like_sf"/>
</dbReference>
<keyword evidence="2" id="KW-0963">Cytoplasm</keyword>
<dbReference type="CDD" id="cd00501">
    <property type="entry name" value="Peptidase_C15"/>
    <property type="match status" value="1"/>
</dbReference>
<keyword evidence="4" id="KW-0378">Hydrolase</keyword>
<dbReference type="InterPro" id="IPR016125">
    <property type="entry name" value="Peptidase_C15-like"/>
</dbReference>
<evidence type="ECO:0000256" key="2">
    <source>
        <dbReference type="ARBA" id="ARBA00022490"/>
    </source>
</evidence>
<reference evidence="7" key="1">
    <citation type="submission" date="2025-08" db="UniProtKB">
        <authorList>
            <consortium name="RefSeq"/>
        </authorList>
    </citation>
    <scope>IDENTIFICATION</scope>
    <source>
        <tissue evidence="7">Silk gland</tissue>
    </source>
</reference>
<dbReference type="GO" id="GO:0016920">
    <property type="term" value="F:pyroglutamyl-peptidase activity"/>
    <property type="evidence" value="ECO:0007669"/>
    <property type="project" value="InterPro"/>
</dbReference>
<sequence length="266" mass="29962">MSNDLDFLFKPIIMVTGFGPFANHPVNASWEAVKLLDKQEIENKHRCELVLIEIPVTYENVDEFVPALWETHTPKLMIHVGVSSIANELTLEVQAHKKGYQRLDYFDKCPANHVCTADGAVRIHTKLNVERICKEFNDASPEDSTRAVSSKDAGSLRHLQCYCGCCLEIKSTQQQNDTTDPLGQSVRYLCEYIYYTSLSVDNSRTLFVHVPDTNVYSSEQTARGLQRIIELCIEQIHEAEAATRLAATLRDTGLADAEKEAIDNKI</sequence>
<evidence type="ECO:0000256" key="5">
    <source>
        <dbReference type="ARBA" id="ARBA00022807"/>
    </source>
</evidence>
<evidence type="ECO:0000256" key="1">
    <source>
        <dbReference type="ARBA" id="ARBA00006641"/>
    </source>
</evidence>
<dbReference type="SUPFAM" id="SSF53182">
    <property type="entry name" value="Pyrrolidone carboxyl peptidase (pyroglutamate aminopeptidase)"/>
    <property type="match status" value="1"/>
</dbReference>
<dbReference type="Pfam" id="PF01470">
    <property type="entry name" value="Peptidase_C15"/>
    <property type="match status" value="1"/>
</dbReference>
<comment type="similarity">
    <text evidence="1">Belongs to the peptidase C15 family.</text>
</comment>
<keyword evidence="5" id="KW-0788">Thiol protease</keyword>
<dbReference type="PANTHER" id="PTHR23402">
    <property type="entry name" value="PROTEASE FAMILY C15 PYROGLUTAMYL-PEPTIDASE I-RELATED"/>
    <property type="match status" value="1"/>
</dbReference>
<dbReference type="RefSeq" id="XP_028038317.1">
    <property type="nucleotide sequence ID" value="XM_028182516.1"/>
</dbReference>
<evidence type="ECO:0000313" key="6">
    <source>
        <dbReference type="Proteomes" id="UP000504629"/>
    </source>
</evidence>
<evidence type="ECO:0000256" key="4">
    <source>
        <dbReference type="ARBA" id="ARBA00022801"/>
    </source>
</evidence>
<keyword evidence="3" id="KW-0645">Protease</keyword>
<dbReference type="PANTHER" id="PTHR23402:SF1">
    <property type="entry name" value="PYROGLUTAMYL-PEPTIDASE I"/>
    <property type="match status" value="1"/>
</dbReference>
<name>A0A6J2KBL3_BOMMA</name>
<protein>
    <submittedName>
        <fullName evidence="7">Pyroglutamyl-peptidase 1 isoform X3</fullName>
    </submittedName>
</protein>
<dbReference type="AlphaFoldDB" id="A0A6J2KBL3"/>
<dbReference type="OrthoDB" id="407146at2759"/>
<accession>A0A6J2KBL3</accession>
<dbReference type="PRINTS" id="PR00706">
    <property type="entry name" value="PYROGLUPTASE"/>
</dbReference>